<dbReference type="EMBL" id="DS550595">
    <property type="protein sequence ID" value="EDR22634.1"/>
    <property type="molecule type" value="Genomic_DNA"/>
</dbReference>
<keyword evidence="1" id="KW-0732">Signal</keyword>
<dbReference type="RefSeq" id="XP_001740924.1">
    <property type="nucleotide sequence ID" value="XM_001740872.1"/>
</dbReference>
<feature type="signal peptide" evidence="1">
    <location>
        <begin position="1"/>
        <end position="15"/>
    </location>
</feature>
<dbReference type="OMA" id="QRFINFM"/>
<evidence type="ECO:0000313" key="3">
    <source>
        <dbReference type="Proteomes" id="UP000008076"/>
    </source>
</evidence>
<keyword evidence="3" id="KW-1185">Reference proteome</keyword>
<accession>B0ES58</accession>
<dbReference type="eggNOG" id="ENOG502RHEX">
    <property type="taxonomic scope" value="Eukaryota"/>
</dbReference>
<protein>
    <submittedName>
        <fullName evidence="2">Uncharacterized protein</fullName>
    </submittedName>
</protein>
<dbReference type="VEuPathDB" id="AmoebaDB:EDI_028580"/>
<feature type="chain" id="PRO_5013152746" evidence="1">
    <location>
        <begin position="16"/>
        <end position="137"/>
    </location>
</feature>
<dbReference type="GeneID" id="5886108"/>
<dbReference type="Proteomes" id="UP000008076">
    <property type="component" value="Unassembled WGS sequence"/>
</dbReference>
<organism evidence="3">
    <name type="scientific">Entamoeba dispar (strain ATCC PRA-260 / SAW760)</name>
    <dbReference type="NCBI Taxonomy" id="370354"/>
    <lineage>
        <taxon>Eukaryota</taxon>
        <taxon>Amoebozoa</taxon>
        <taxon>Evosea</taxon>
        <taxon>Archamoebae</taxon>
        <taxon>Mastigamoebida</taxon>
        <taxon>Entamoebidae</taxon>
        <taxon>Entamoeba</taxon>
    </lineage>
</organism>
<sequence length="137" mass="16310">MKSLFILLLVVSVLSQSRKFENMGTDNVLNILSNLEADIRDIETTEAVIRGDIEYDRNLHQMHLTKYEQFQIKHELAFYRKQLKQTLKVKKVLAQRFINFMNKVPKKAVKIFEKKFNLPKRITLLKKWAQGQQLYIE</sequence>
<reference evidence="3" key="1">
    <citation type="submission" date="2007-12" db="EMBL/GenBank/DDBJ databases">
        <title>Annotation of Entamoeba dispar SAW760.</title>
        <authorList>
            <person name="Lorenzi H."/>
            <person name="Inman J."/>
            <person name="Schobel S."/>
            <person name="Amedeo P."/>
            <person name="Caler E."/>
        </authorList>
    </citation>
    <scope>NUCLEOTIDE SEQUENCE [LARGE SCALE GENOMIC DNA]</scope>
    <source>
        <strain evidence="3">ATCC PRA-260 / SAW760</strain>
    </source>
</reference>
<dbReference type="OrthoDB" id="29651at2759"/>
<name>B0ES58_ENTDS</name>
<proteinExistence type="predicted"/>
<dbReference type="KEGG" id="edi:EDI_028580"/>
<dbReference type="AlphaFoldDB" id="B0ES58"/>
<evidence type="ECO:0000256" key="1">
    <source>
        <dbReference type="SAM" id="SignalP"/>
    </source>
</evidence>
<gene>
    <name evidence="2" type="ORF">EDI_028580</name>
</gene>
<evidence type="ECO:0000313" key="2">
    <source>
        <dbReference type="EMBL" id="EDR22634.1"/>
    </source>
</evidence>